<dbReference type="SFLD" id="SFLDS00003">
    <property type="entry name" value="Haloacid_Dehalogenase"/>
    <property type="match status" value="1"/>
</dbReference>
<dbReference type="SUPFAM" id="SSF56784">
    <property type="entry name" value="HAD-like"/>
    <property type="match status" value="1"/>
</dbReference>
<keyword evidence="2" id="KW-1185">Reference proteome</keyword>
<name>A0A0G3FYB6_9GAMM</name>
<dbReference type="SFLD" id="SFLDG01129">
    <property type="entry name" value="C1.5:_HAD__Beta-PGM__Phosphata"/>
    <property type="match status" value="1"/>
</dbReference>
<dbReference type="STRING" id="106634.TVD_00840"/>
<dbReference type="InterPro" id="IPR036412">
    <property type="entry name" value="HAD-like_sf"/>
</dbReference>
<sequence>MDLQDPEKNPHTPALAVDWARIDTVLFDMDGTLLDLHFDNRFWRELIPQEYIRCHPDDPECARRRLEDEMQRVRGKLEWYCVDHWTRFTGLDILGLKRELAHHIALKPHADQVLDALQMAGRRRVLVTNAHPQVYAFKHQLTRIGDRLDTIVSAHDLDCAKEDAAFWERLQRVAPYDPARTLLVDDNLLALASAATAGITELRGMRYPDERGEPVRSEEFLLLESLANLLPSLPATSGTAGGGPAAT</sequence>
<proteinExistence type="predicted"/>
<evidence type="ECO:0000313" key="1">
    <source>
        <dbReference type="EMBL" id="AKJ94000.1"/>
    </source>
</evidence>
<dbReference type="AlphaFoldDB" id="A0A0G3FYB6"/>
<protein>
    <submittedName>
        <fullName evidence="1">Haloacid dehalogenase</fullName>
    </submittedName>
</protein>
<dbReference type="InterPro" id="IPR050155">
    <property type="entry name" value="HAD-like_hydrolase_sf"/>
</dbReference>
<dbReference type="Pfam" id="PF00702">
    <property type="entry name" value="Hydrolase"/>
    <property type="match status" value="1"/>
</dbReference>
<dbReference type="PATRIC" id="fig|106634.4.peg.171"/>
<organism evidence="1 2">
    <name type="scientific">Thioalkalivibrio versutus</name>
    <dbReference type="NCBI Taxonomy" id="106634"/>
    <lineage>
        <taxon>Bacteria</taxon>
        <taxon>Pseudomonadati</taxon>
        <taxon>Pseudomonadota</taxon>
        <taxon>Gammaproteobacteria</taxon>
        <taxon>Chromatiales</taxon>
        <taxon>Ectothiorhodospiraceae</taxon>
        <taxon>Thioalkalivibrio</taxon>
    </lineage>
</organism>
<dbReference type="KEGG" id="tvr:TVD_00840"/>
<dbReference type="PANTHER" id="PTHR43434:SF3">
    <property type="entry name" value="GMP_IMP NUCLEOTIDASE YRFG"/>
    <property type="match status" value="1"/>
</dbReference>
<dbReference type="Proteomes" id="UP000064201">
    <property type="component" value="Chromosome"/>
</dbReference>
<reference evidence="1 2" key="1">
    <citation type="submission" date="2015-04" db="EMBL/GenBank/DDBJ databases">
        <title>Complete Sequence for the Genome of the Thioalkalivibrio versutus D301.</title>
        <authorList>
            <person name="Mu T."/>
            <person name="Zhou J."/>
            <person name="Xu X."/>
        </authorList>
    </citation>
    <scope>NUCLEOTIDE SEQUENCE [LARGE SCALE GENOMIC DNA]</scope>
    <source>
        <strain evidence="1 2">D301</strain>
    </source>
</reference>
<gene>
    <name evidence="1" type="ORF">TVD_00840</name>
</gene>
<dbReference type="GO" id="GO:0005829">
    <property type="term" value="C:cytosol"/>
    <property type="evidence" value="ECO:0007669"/>
    <property type="project" value="TreeGrafter"/>
</dbReference>
<dbReference type="InterPro" id="IPR023214">
    <property type="entry name" value="HAD_sf"/>
</dbReference>
<dbReference type="Gene3D" id="3.40.50.1000">
    <property type="entry name" value="HAD superfamily/HAD-like"/>
    <property type="match status" value="1"/>
</dbReference>
<evidence type="ECO:0000313" key="2">
    <source>
        <dbReference type="Proteomes" id="UP000064201"/>
    </source>
</evidence>
<accession>A0A0G3FYB6</accession>
<dbReference type="OrthoDB" id="9773910at2"/>
<dbReference type="RefSeq" id="WP_047250556.1">
    <property type="nucleotide sequence ID" value="NZ_CP011367.1"/>
</dbReference>
<dbReference type="GO" id="GO:0006281">
    <property type="term" value="P:DNA repair"/>
    <property type="evidence" value="ECO:0007669"/>
    <property type="project" value="TreeGrafter"/>
</dbReference>
<dbReference type="GO" id="GO:0008967">
    <property type="term" value="F:phosphoglycolate phosphatase activity"/>
    <property type="evidence" value="ECO:0007669"/>
    <property type="project" value="TreeGrafter"/>
</dbReference>
<dbReference type="PANTHER" id="PTHR43434">
    <property type="entry name" value="PHOSPHOGLYCOLATE PHOSPHATASE"/>
    <property type="match status" value="1"/>
</dbReference>
<dbReference type="EMBL" id="CP011367">
    <property type="protein sequence ID" value="AKJ94000.1"/>
    <property type="molecule type" value="Genomic_DNA"/>
</dbReference>